<proteinExistence type="inferred from homology"/>
<dbReference type="PANTHER" id="PTHR43821">
    <property type="entry name" value="NAD(P)H NITROREDUCTASE YDJA-RELATED"/>
    <property type="match status" value="1"/>
</dbReference>
<keyword evidence="3 8" id="KW-0285">Flavoprotein</keyword>
<reference evidence="11" key="1">
    <citation type="journal article" date="2019" name="Int. J. Syst. Evol. Microbiol.">
        <title>The Global Catalogue of Microorganisms (GCM) 10K type strain sequencing project: providing services to taxonomists for standard genome sequencing and annotation.</title>
        <authorList>
            <consortium name="The Broad Institute Genomics Platform"/>
            <consortium name="The Broad Institute Genome Sequencing Center for Infectious Disease"/>
            <person name="Wu L."/>
            <person name="Ma J."/>
        </authorList>
    </citation>
    <scope>NUCLEOTIDE SEQUENCE [LARGE SCALE GENOMIC DNA]</scope>
    <source>
        <strain evidence="11">JCM 17564</strain>
    </source>
</reference>
<evidence type="ECO:0000256" key="1">
    <source>
        <dbReference type="ARBA" id="ARBA00001917"/>
    </source>
</evidence>
<gene>
    <name evidence="10" type="ORF">GCM10022281_20250</name>
</gene>
<dbReference type="PIRSF" id="PIRSF000232">
    <property type="entry name" value="YdjA"/>
    <property type="match status" value="1"/>
</dbReference>
<comment type="caution">
    <text evidence="10">The sequence shown here is derived from an EMBL/GenBank/DDBJ whole genome shotgun (WGS) entry which is preliminary data.</text>
</comment>
<dbReference type="RefSeq" id="WP_344696959.1">
    <property type="nucleotide sequence ID" value="NZ_BAABBR010000001.1"/>
</dbReference>
<comment type="similarity">
    <text evidence="2 8">Belongs to the nitroreductase family.</text>
</comment>
<evidence type="ECO:0000256" key="7">
    <source>
        <dbReference type="ARBA" id="ARBA00023027"/>
    </source>
</evidence>
<evidence type="ECO:0000256" key="6">
    <source>
        <dbReference type="ARBA" id="ARBA00023002"/>
    </source>
</evidence>
<dbReference type="InterPro" id="IPR052530">
    <property type="entry name" value="NAD(P)H_nitroreductase"/>
</dbReference>
<keyword evidence="7 8" id="KW-0520">NAD</keyword>
<dbReference type="CDD" id="cd02135">
    <property type="entry name" value="YdjA-like"/>
    <property type="match status" value="1"/>
</dbReference>
<feature type="domain" description="Nitroreductase" evidence="9">
    <location>
        <begin position="26"/>
        <end position="171"/>
    </location>
</feature>
<keyword evidence="4 8" id="KW-0288">FMN</keyword>
<dbReference type="SUPFAM" id="SSF55469">
    <property type="entry name" value="FMN-dependent nitroreductase-like"/>
    <property type="match status" value="1"/>
</dbReference>
<accession>A0ABP7UBD0</accession>
<comment type="cofactor">
    <cofactor evidence="1 8">
        <name>FMN</name>
        <dbReference type="ChEBI" id="CHEBI:58210"/>
    </cofactor>
</comment>
<evidence type="ECO:0000256" key="2">
    <source>
        <dbReference type="ARBA" id="ARBA00007118"/>
    </source>
</evidence>
<sequence length="193" mass="21200">MFNDLTSLRSYLATRRSGRPREMVGPGPTEAEIEAMIGLALRTPDHGKLAPWRFVIVGDDQRDALADLLLRALSDNDPGATEAHRAKARDFAHNGAALVVMLSAPVANHKIPVFEQEMSAGAAAMNLLHAIHSFGYVGSWITGWAAFDPTVRAAFAQAPDERVVGFFFIGKPGRELEERPRPDPRAVIRHWQP</sequence>
<dbReference type="InterPro" id="IPR026021">
    <property type="entry name" value="YdjA-like"/>
</dbReference>
<evidence type="ECO:0000313" key="11">
    <source>
        <dbReference type="Proteomes" id="UP001424459"/>
    </source>
</evidence>
<evidence type="ECO:0000313" key="10">
    <source>
        <dbReference type="EMBL" id="GAA4039320.1"/>
    </source>
</evidence>
<evidence type="ECO:0000256" key="8">
    <source>
        <dbReference type="PIRNR" id="PIRNR000232"/>
    </source>
</evidence>
<organism evidence="10 11">
    <name type="scientific">Sphingomonas rosea</name>
    <dbReference type="NCBI Taxonomy" id="335605"/>
    <lineage>
        <taxon>Bacteria</taxon>
        <taxon>Pseudomonadati</taxon>
        <taxon>Pseudomonadota</taxon>
        <taxon>Alphaproteobacteria</taxon>
        <taxon>Sphingomonadales</taxon>
        <taxon>Sphingomonadaceae</taxon>
        <taxon>Sphingomonas</taxon>
    </lineage>
</organism>
<dbReference type="Gene3D" id="3.40.109.10">
    <property type="entry name" value="NADH Oxidase"/>
    <property type="match status" value="1"/>
</dbReference>
<evidence type="ECO:0000259" key="9">
    <source>
        <dbReference type="Pfam" id="PF00881"/>
    </source>
</evidence>
<evidence type="ECO:0000256" key="3">
    <source>
        <dbReference type="ARBA" id="ARBA00022630"/>
    </source>
</evidence>
<name>A0ABP7UBD0_9SPHN</name>
<evidence type="ECO:0000256" key="5">
    <source>
        <dbReference type="ARBA" id="ARBA00022857"/>
    </source>
</evidence>
<dbReference type="InterPro" id="IPR029479">
    <property type="entry name" value="Nitroreductase"/>
</dbReference>
<protein>
    <recommendedName>
        <fullName evidence="8">Putative NAD(P)H nitroreductase</fullName>
        <ecNumber evidence="8">1.-.-.-</ecNumber>
    </recommendedName>
</protein>
<dbReference type="Proteomes" id="UP001424459">
    <property type="component" value="Unassembled WGS sequence"/>
</dbReference>
<keyword evidence="11" id="KW-1185">Reference proteome</keyword>
<dbReference type="InterPro" id="IPR000415">
    <property type="entry name" value="Nitroreductase-like"/>
</dbReference>
<dbReference type="PANTHER" id="PTHR43821:SF1">
    <property type="entry name" value="NAD(P)H NITROREDUCTASE YDJA-RELATED"/>
    <property type="match status" value="1"/>
</dbReference>
<dbReference type="EMBL" id="BAABBR010000001">
    <property type="protein sequence ID" value="GAA4039320.1"/>
    <property type="molecule type" value="Genomic_DNA"/>
</dbReference>
<keyword evidence="6 8" id="KW-0560">Oxidoreductase</keyword>
<dbReference type="Pfam" id="PF00881">
    <property type="entry name" value="Nitroreductase"/>
    <property type="match status" value="1"/>
</dbReference>
<dbReference type="EC" id="1.-.-.-" evidence="8"/>
<keyword evidence="5 8" id="KW-0521">NADP</keyword>
<evidence type="ECO:0000256" key="4">
    <source>
        <dbReference type="ARBA" id="ARBA00022643"/>
    </source>
</evidence>